<dbReference type="Proteomes" id="UP000318405">
    <property type="component" value="Unassembled WGS sequence"/>
</dbReference>
<evidence type="ECO:0000256" key="11">
    <source>
        <dbReference type="ARBA" id="ARBA00060615"/>
    </source>
</evidence>
<dbReference type="GO" id="GO:0004555">
    <property type="term" value="F:alpha,alpha-trehalase activity"/>
    <property type="evidence" value="ECO:0007669"/>
    <property type="project" value="UniProtKB-EC"/>
</dbReference>
<dbReference type="InterPro" id="IPR008928">
    <property type="entry name" value="6-hairpin_glycosidase_sf"/>
</dbReference>
<sequence length="609" mass="67789">MSLYKQPPIADYALIGDCQTAALVNRHGCIDWLCWPRFDSAACLTRLLGDDEHGYWHIGPMDGGRCASRRYLPGTLILESRFETSTGTVTISDFMPVRKEGESLSNLMRIVRGVSGSVRMRLELAIRFDYGRIVPWVSRTEGGALRAVAGPHAVMFYSAVPTRGDGYRTVAEFTVQAGDELHFCLNYEPSHLPISKPPDPAQALVDTCAFWEAWSQRSRYRGAWPEAVERSLITIKALTHRPTGGIVAAPTTSLPEHLGGERNWDYRYCWLRDATFTLLSLLNAGYRDEAESWCDWLLRAVAGSAEQIQPLYGLAGEPRLREETLDHLPGYHGSAPVRVGNAACSQLQLDVFGSAMDTFHEARSAGLRLHHDGLALQRHLIRHLDSLWQLPDEGIWEVRGEKQHFVHSKLMCWVAFDRAVQGAERFGMPGPVDAWRSARERLRAEILERGFDARVGAFTQAYGSTALDASVLLIPLVGFLPADDPRMRSTVRAIQRSLTEDGLVLRYDTGTGHDGLAGKEGVFLACTFWLADNLILQGRRDEARQLFERLLALRNDVGLLAEQYDPAAGRQLGNFPQAFSHFALIDTAFNFEDTSGLARDCGGHPRNLG</sequence>
<dbReference type="FunFam" id="1.50.10.10:FF:000005">
    <property type="entry name" value="Glycosyl hydrolase, glucoamylase"/>
    <property type="match status" value="1"/>
</dbReference>
<evidence type="ECO:0000313" key="15">
    <source>
        <dbReference type="Proteomes" id="UP000318405"/>
    </source>
</evidence>
<evidence type="ECO:0000256" key="2">
    <source>
        <dbReference type="ARBA" id="ARBA00006188"/>
    </source>
</evidence>
<organism evidence="14 15">
    <name type="scientific">Verticiella sediminum</name>
    <dbReference type="NCBI Taxonomy" id="1247510"/>
    <lineage>
        <taxon>Bacteria</taxon>
        <taxon>Pseudomonadati</taxon>
        <taxon>Pseudomonadota</taxon>
        <taxon>Betaproteobacteria</taxon>
        <taxon>Burkholderiales</taxon>
        <taxon>Alcaligenaceae</taxon>
        <taxon>Verticiella</taxon>
    </lineage>
</organism>
<evidence type="ECO:0000256" key="9">
    <source>
        <dbReference type="ARBA" id="ARBA00031637"/>
    </source>
</evidence>
<dbReference type="PANTHER" id="PTHR31616">
    <property type="entry name" value="TREHALASE"/>
    <property type="match status" value="1"/>
</dbReference>
<dbReference type="Gene3D" id="1.50.10.10">
    <property type="match status" value="1"/>
</dbReference>
<keyword evidence="7" id="KW-0326">Glycosidase</keyword>
<feature type="domain" description="Trehalase-like N-terminal" evidence="13">
    <location>
        <begin position="6"/>
        <end position="158"/>
    </location>
</feature>
<comment type="catalytic activity">
    <reaction evidence="1">
        <text>alpha,alpha-trehalose + H2O = alpha-D-glucose + beta-D-glucose</text>
        <dbReference type="Rhea" id="RHEA:32675"/>
        <dbReference type="ChEBI" id="CHEBI:15377"/>
        <dbReference type="ChEBI" id="CHEBI:15903"/>
        <dbReference type="ChEBI" id="CHEBI:16551"/>
        <dbReference type="ChEBI" id="CHEBI:17925"/>
        <dbReference type="EC" id="3.2.1.28"/>
    </reaction>
</comment>
<keyword evidence="6" id="KW-0119">Carbohydrate metabolism</keyword>
<comment type="pathway">
    <text evidence="11">Glycan degradation; trehalose degradation; D-glucose from alpha,alpha-trehalose: step 1/1.</text>
</comment>
<evidence type="ECO:0000313" key="14">
    <source>
        <dbReference type="EMBL" id="TSH95800.1"/>
    </source>
</evidence>
<keyword evidence="15" id="KW-1185">Reference proteome</keyword>
<evidence type="ECO:0000259" key="12">
    <source>
        <dbReference type="Pfam" id="PF00723"/>
    </source>
</evidence>
<dbReference type="RefSeq" id="WP_143948146.1">
    <property type="nucleotide sequence ID" value="NZ_BAABMB010000002.1"/>
</dbReference>
<dbReference type="EC" id="3.2.1.28" evidence="3"/>
<name>A0A556ASA4_9BURK</name>
<dbReference type="Pfam" id="PF00723">
    <property type="entry name" value="Glyco_hydro_15"/>
    <property type="match status" value="1"/>
</dbReference>
<dbReference type="InterPro" id="IPR011613">
    <property type="entry name" value="GH15-like"/>
</dbReference>
<gene>
    <name evidence="14" type="ORF">FOZ76_10435</name>
</gene>
<dbReference type="EMBL" id="VLTJ01000020">
    <property type="protein sequence ID" value="TSH95800.1"/>
    <property type="molecule type" value="Genomic_DNA"/>
</dbReference>
<proteinExistence type="inferred from homology"/>
<comment type="caution">
    <text evidence="14">The sequence shown here is derived from an EMBL/GenBank/DDBJ whole genome shotgun (WGS) entry which is preliminary data.</text>
</comment>
<evidence type="ECO:0000256" key="7">
    <source>
        <dbReference type="ARBA" id="ARBA00023295"/>
    </source>
</evidence>
<evidence type="ECO:0000256" key="1">
    <source>
        <dbReference type="ARBA" id="ARBA00001576"/>
    </source>
</evidence>
<evidence type="ECO:0000256" key="4">
    <source>
        <dbReference type="ARBA" id="ARBA00019905"/>
    </source>
</evidence>
<dbReference type="InterPro" id="IPR045582">
    <property type="entry name" value="Trehalase-like_N"/>
</dbReference>
<evidence type="ECO:0000256" key="6">
    <source>
        <dbReference type="ARBA" id="ARBA00023277"/>
    </source>
</evidence>
<evidence type="ECO:0000256" key="3">
    <source>
        <dbReference type="ARBA" id="ARBA00012757"/>
    </source>
</evidence>
<keyword evidence="5 14" id="KW-0378">Hydrolase</keyword>
<evidence type="ECO:0000256" key="8">
    <source>
        <dbReference type="ARBA" id="ARBA00030473"/>
    </source>
</evidence>
<dbReference type="GO" id="GO:0005993">
    <property type="term" value="P:trehalose catabolic process"/>
    <property type="evidence" value="ECO:0007669"/>
    <property type="project" value="UniProtKB-ARBA"/>
</dbReference>
<comment type="similarity">
    <text evidence="2">Belongs to the glycosyl hydrolase 15 family.</text>
</comment>
<evidence type="ECO:0000256" key="5">
    <source>
        <dbReference type="ARBA" id="ARBA00022801"/>
    </source>
</evidence>
<dbReference type="SUPFAM" id="SSF48208">
    <property type="entry name" value="Six-hairpin glycosidases"/>
    <property type="match status" value="1"/>
</dbReference>
<protein>
    <recommendedName>
        <fullName evidence="4">Trehalase</fullName>
        <ecNumber evidence="3">3.2.1.28</ecNumber>
    </recommendedName>
    <alternativeName>
        <fullName evidence="8">Alpha,alpha-trehalase</fullName>
    </alternativeName>
    <alternativeName>
        <fullName evidence="9">Alpha,alpha-trehalose glucohydrolase</fullName>
    </alternativeName>
</protein>
<accession>A0A556ASA4</accession>
<reference evidence="14 15" key="1">
    <citation type="submission" date="2019-07" db="EMBL/GenBank/DDBJ databases">
        <title>Qingshengfaniella alkalisoli gen. nov., sp. nov., isolated from saline soil.</title>
        <authorList>
            <person name="Xu L."/>
            <person name="Huang X.-X."/>
            <person name="Sun J.-Q."/>
        </authorList>
    </citation>
    <scope>NUCLEOTIDE SEQUENCE [LARGE SCALE GENOMIC DNA]</scope>
    <source>
        <strain evidence="14 15">DSM 27279</strain>
    </source>
</reference>
<dbReference type="PANTHER" id="PTHR31616:SF0">
    <property type="entry name" value="GLUCAN 1,4-ALPHA-GLUCOSIDASE"/>
    <property type="match status" value="1"/>
</dbReference>
<dbReference type="AlphaFoldDB" id="A0A556ASA4"/>
<evidence type="ECO:0000259" key="13">
    <source>
        <dbReference type="Pfam" id="PF19291"/>
    </source>
</evidence>
<evidence type="ECO:0000256" key="10">
    <source>
        <dbReference type="ARBA" id="ARBA00053030"/>
    </source>
</evidence>
<dbReference type="InterPro" id="IPR012341">
    <property type="entry name" value="6hp_glycosidase-like_sf"/>
</dbReference>
<dbReference type="Pfam" id="PF19291">
    <property type="entry name" value="TREH_N"/>
    <property type="match status" value="1"/>
</dbReference>
<comment type="cofactor">
    <cofactor evidence="10">
        <name>phosphate</name>
        <dbReference type="ChEBI" id="CHEBI:43474"/>
    </cofactor>
</comment>
<dbReference type="OrthoDB" id="3902805at2"/>
<feature type="domain" description="GH15-like" evidence="12">
    <location>
        <begin position="227"/>
        <end position="588"/>
    </location>
</feature>